<sequence length="192" mass="22071">MIINHLNLIASIQGRSARSLLKRGIKKITSRSLHKAGISKNKANVAATDESLTAKAATSVYKISQIVSTHFDEYGEEMAEVEWFHTFEPLDDLPQAVKDRVVKDKKKKRQKKRFSKWMRDMQTMLMIFLTMLLTTDLLVLNEGDFKFDLHYKVSLSERQRLPITVVVNVIELGPCSGLKALTKRKRRLHVDF</sequence>
<organism evidence="1 2">
    <name type="scientific">Phytophthora nicotianae P1569</name>
    <dbReference type="NCBI Taxonomy" id="1317065"/>
    <lineage>
        <taxon>Eukaryota</taxon>
        <taxon>Sar</taxon>
        <taxon>Stramenopiles</taxon>
        <taxon>Oomycota</taxon>
        <taxon>Peronosporomycetes</taxon>
        <taxon>Peronosporales</taxon>
        <taxon>Peronosporaceae</taxon>
        <taxon>Phytophthora</taxon>
    </lineage>
</organism>
<dbReference type="AlphaFoldDB" id="V9EZ60"/>
<dbReference type="EMBL" id="ANIZ01001823">
    <property type="protein sequence ID" value="ETI44549.1"/>
    <property type="molecule type" value="Genomic_DNA"/>
</dbReference>
<gene>
    <name evidence="1" type="ORF">F443_10764</name>
</gene>
<proteinExistence type="predicted"/>
<dbReference type="Proteomes" id="UP000018721">
    <property type="component" value="Unassembled WGS sequence"/>
</dbReference>
<comment type="caution">
    <text evidence="1">The sequence shown here is derived from an EMBL/GenBank/DDBJ whole genome shotgun (WGS) entry which is preliminary data.</text>
</comment>
<evidence type="ECO:0000313" key="2">
    <source>
        <dbReference type="Proteomes" id="UP000018721"/>
    </source>
</evidence>
<dbReference type="OrthoDB" id="10616665at2759"/>
<keyword evidence="2" id="KW-1185">Reference proteome</keyword>
<protein>
    <submittedName>
        <fullName evidence="1">Uncharacterized protein</fullName>
    </submittedName>
</protein>
<name>V9EZ60_PHYNI</name>
<accession>V9EZ60</accession>
<reference evidence="1 2" key="1">
    <citation type="submission" date="2013-11" db="EMBL/GenBank/DDBJ databases">
        <title>The Genome Sequence of Phytophthora parasitica P1569.</title>
        <authorList>
            <consortium name="The Broad Institute Genomics Platform"/>
            <person name="Russ C."/>
            <person name="Tyler B."/>
            <person name="Panabieres F."/>
            <person name="Shan W."/>
            <person name="Tripathy S."/>
            <person name="Grunwald N."/>
            <person name="Machado M."/>
            <person name="Johnson C.S."/>
            <person name="Arredondo F."/>
            <person name="Hong C."/>
            <person name="Coffey M."/>
            <person name="Young S.K."/>
            <person name="Zeng Q."/>
            <person name="Gargeya S."/>
            <person name="Fitzgerald M."/>
            <person name="Abouelleil A."/>
            <person name="Alvarado L."/>
            <person name="Chapman S.B."/>
            <person name="Gainer-Dewar J."/>
            <person name="Goldberg J."/>
            <person name="Griggs A."/>
            <person name="Gujja S."/>
            <person name="Hansen M."/>
            <person name="Howarth C."/>
            <person name="Imamovic A."/>
            <person name="Ireland A."/>
            <person name="Larimer J."/>
            <person name="McCowan C."/>
            <person name="Murphy C."/>
            <person name="Pearson M."/>
            <person name="Poon T.W."/>
            <person name="Priest M."/>
            <person name="Roberts A."/>
            <person name="Saif S."/>
            <person name="Shea T."/>
            <person name="Sykes S."/>
            <person name="Wortman J."/>
            <person name="Nusbaum C."/>
            <person name="Birren B."/>
        </authorList>
    </citation>
    <scope>NUCLEOTIDE SEQUENCE [LARGE SCALE GENOMIC DNA]</scope>
    <source>
        <strain evidence="1 2">P1569</strain>
    </source>
</reference>
<dbReference type="HOGENOM" id="CLU_1417700_0_0_1"/>
<evidence type="ECO:0000313" key="1">
    <source>
        <dbReference type="EMBL" id="ETI44549.1"/>
    </source>
</evidence>